<dbReference type="CDD" id="cd16377">
    <property type="entry name" value="23S_rRNA_IVP_like"/>
    <property type="match status" value="1"/>
</dbReference>
<dbReference type="InterPro" id="IPR036583">
    <property type="entry name" value="23S_rRNA_IVS_sf"/>
</dbReference>
<sequence length="131" mass="15365">MEISSFQDLKCWKEAVKLRIMLRTVLQLLPSDEKYRLKDQIVRASRSVTNNIAEGFGRYHYLENVQFCRQSRGSLSELEDHLLIAVEENFILKEDFSQLQVQINTCTALLNGYINYLNRAKVEAERERGKH</sequence>
<dbReference type="NCBIfam" id="TIGR02436">
    <property type="entry name" value="four helix bundle protein"/>
    <property type="match status" value="1"/>
</dbReference>
<proteinExistence type="predicted"/>
<evidence type="ECO:0000313" key="2">
    <source>
        <dbReference type="Proteomes" id="UP001236569"/>
    </source>
</evidence>
<dbReference type="PANTHER" id="PTHR38471:SF2">
    <property type="entry name" value="FOUR HELIX BUNDLE PROTEIN"/>
    <property type="match status" value="1"/>
</dbReference>
<reference evidence="1 2" key="1">
    <citation type="submission" date="2023-05" db="EMBL/GenBank/DDBJ databases">
        <title>Novel species of genus Flectobacillus isolated from stream in China.</title>
        <authorList>
            <person name="Lu H."/>
        </authorList>
    </citation>
    <scope>NUCLEOTIDE SEQUENCE [LARGE SCALE GENOMIC DNA]</scope>
    <source>
        <strain evidence="1 2">DC10W</strain>
    </source>
</reference>
<dbReference type="EMBL" id="JASHID010000012">
    <property type="protein sequence ID" value="MDI9865857.1"/>
    <property type="molecule type" value="Genomic_DNA"/>
</dbReference>
<dbReference type="RefSeq" id="WP_283370795.1">
    <property type="nucleotide sequence ID" value="NZ_JASHID010000012.1"/>
</dbReference>
<accession>A0ABT6YQW4</accession>
<dbReference type="Proteomes" id="UP001236569">
    <property type="component" value="Unassembled WGS sequence"/>
</dbReference>
<name>A0ABT6YQW4_9BACT</name>
<dbReference type="Pfam" id="PF05635">
    <property type="entry name" value="23S_rRNA_IVP"/>
    <property type="match status" value="1"/>
</dbReference>
<evidence type="ECO:0000313" key="1">
    <source>
        <dbReference type="EMBL" id="MDI9865857.1"/>
    </source>
</evidence>
<comment type="caution">
    <text evidence="1">The sequence shown here is derived from an EMBL/GenBank/DDBJ whole genome shotgun (WGS) entry which is preliminary data.</text>
</comment>
<gene>
    <name evidence="1" type="ORF">QM480_16055</name>
</gene>
<dbReference type="SUPFAM" id="SSF158446">
    <property type="entry name" value="IVS-encoded protein-like"/>
    <property type="match status" value="1"/>
</dbReference>
<protein>
    <submittedName>
        <fullName evidence="1">Four helix bundle protein</fullName>
    </submittedName>
</protein>
<organism evidence="1 2">
    <name type="scientific">Flectobacillus longus</name>
    <dbReference type="NCBI Taxonomy" id="2984207"/>
    <lineage>
        <taxon>Bacteria</taxon>
        <taxon>Pseudomonadati</taxon>
        <taxon>Bacteroidota</taxon>
        <taxon>Cytophagia</taxon>
        <taxon>Cytophagales</taxon>
        <taxon>Flectobacillaceae</taxon>
        <taxon>Flectobacillus</taxon>
    </lineage>
</organism>
<dbReference type="InterPro" id="IPR012657">
    <property type="entry name" value="23S_rRNA-intervening_sequence"/>
</dbReference>
<dbReference type="Gene3D" id="1.20.1440.60">
    <property type="entry name" value="23S rRNA-intervening sequence"/>
    <property type="match status" value="1"/>
</dbReference>
<dbReference type="PANTHER" id="PTHR38471">
    <property type="entry name" value="FOUR HELIX BUNDLE PROTEIN"/>
    <property type="match status" value="1"/>
</dbReference>
<keyword evidence="2" id="KW-1185">Reference proteome</keyword>